<dbReference type="Gene3D" id="3.90.850.10">
    <property type="entry name" value="Fumarylacetoacetase-like, C-terminal domain"/>
    <property type="match status" value="1"/>
</dbReference>
<gene>
    <name evidence="4" type="ORF">XYCOK13_06380</name>
</gene>
<comment type="caution">
    <text evidence="4">The sequence shown here is derived from an EMBL/GenBank/DDBJ whole genome shotgun (WGS) entry which is preliminary data.</text>
</comment>
<feature type="domain" description="Fumarylacetoacetase-like C-terminal" evidence="3">
    <location>
        <begin position="88"/>
        <end position="294"/>
    </location>
</feature>
<dbReference type="InterPro" id="IPR036663">
    <property type="entry name" value="Fumarylacetoacetase_C_sf"/>
</dbReference>
<dbReference type="RefSeq" id="WP_213410464.1">
    <property type="nucleotide sequence ID" value="NZ_BOVK01000007.1"/>
</dbReference>
<dbReference type="Proteomes" id="UP000677918">
    <property type="component" value="Unassembled WGS sequence"/>
</dbReference>
<dbReference type="EMBL" id="BOVK01000007">
    <property type="protein sequence ID" value="GIQ67814.1"/>
    <property type="molecule type" value="Genomic_DNA"/>
</dbReference>
<dbReference type="FunFam" id="3.90.850.10:FF:000002">
    <property type="entry name" value="2-hydroxyhepta-2,4-diene-1,7-dioate isomerase"/>
    <property type="match status" value="1"/>
</dbReference>
<evidence type="ECO:0000259" key="3">
    <source>
        <dbReference type="Pfam" id="PF01557"/>
    </source>
</evidence>
<organism evidence="4 5">
    <name type="scientific">Xylanibacillus composti</name>
    <dbReference type="NCBI Taxonomy" id="1572762"/>
    <lineage>
        <taxon>Bacteria</taxon>
        <taxon>Bacillati</taxon>
        <taxon>Bacillota</taxon>
        <taxon>Bacilli</taxon>
        <taxon>Bacillales</taxon>
        <taxon>Paenibacillaceae</taxon>
        <taxon>Xylanibacillus</taxon>
    </lineage>
</organism>
<dbReference type="AlphaFoldDB" id="A0A8J4GZ39"/>
<keyword evidence="2" id="KW-0479">Metal-binding</keyword>
<reference evidence="4" key="1">
    <citation type="submission" date="2021-04" db="EMBL/GenBank/DDBJ databases">
        <title>Draft genome sequence of Xylanibacillus composti strain K13.</title>
        <authorList>
            <person name="Uke A."/>
            <person name="Chhe C."/>
            <person name="Baramee S."/>
            <person name="Kosugi A."/>
        </authorList>
    </citation>
    <scope>NUCLEOTIDE SEQUENCE</scope>
    <source>
        <strain evidence="4">K13</strain>
    </source>
</reference>
<dbReference type="PANTHER" id="PTHR42796">
    <property type="entry name" value="FUMARYLACETOACETATE HYDROLASE DOMAIN-CONTAINING PROTEIN 2A-RELATED"/>
    <property type="match status" value="1"/>
</dbReference>
<evidence type="ECO:0000313" key="4">
    <source>
        <dbReference type="EMBL" id="GIQ67814.1"/>
    </source>
</evidence>
<protein>
    <recommendedName>
        <fullName evidence="3">Fumarylacetoacetase-like C-terminal domain-containing protein</fullName>
    </recommendedName>
</protein>
<sequence>MKLFTYLDGEQDQLGIHTSHGGIPAAKACRAYGIDPVWTSVHDVIEGGTAAVEQLKQLADRVLADGRRDLLLDEAALTWRPCVPRPEKIICVGLNYRKHAEETGAPVPDYPILFNKFANALAGHQQEVTLPSVSERVDYEAELTIVIGKRAKDVSREEALDYVFGYCTGNDLSARDLQKRTAQWMLGKTCDGFAPIGPYVVTSDEVGNPNSLEIQTMVNGERRQHSNTADMIFHCDEIVSYISRHMTLQPGDLIMTGTPEGVIIGMPKEQRVYLQPGDVVTVEVEKLGALTTRFVAGT</sequence>
<proteinExistence type="inferred from homology"/>
<dbReference type="GO" id="GO:0016853">
    <property type="term" value="F:isomerase activity"/>
    <property type="evidence" value="ECO:0007669"/>
    <property type="project" value="UniProtKB-ARBA"/>
</dbReference>
<dbReference type="GO" id="GO:0019752">
    <property type="term" value="P:carboxylic acid metabolic process"/>
    <property type="evidence" value="ECO:0007669"/>
    <property type="project" value="UniProtKB-ARBA"/>
</dbReference>
<dbReference type="InterPro" id="IPR011234">
    <property type="entry name" value="Fumarylacetoacetase-like_C"/>
</dbReference>
<keyword evidence="5" id="KW-1185">Reference proteome</keyword>
<dbReference type="InterPro" id="IPR051121">
    <property type="entry name" value="FAH"/>
</dbReference>
<evidence type="ECO:0000313" key="5">
    <source>
        <dbReference type="Proteomes" id="UP000677918"/>
    </source>
</evidence>
<evidence type="ECO:0000256" key="2">
    <source>
        <dbReference type="ARBA" id="ARBA00022723"/>
    </source>
</evidence>
<evidence type="ECO:0000256" key="1">
    <source>
        <dbReference type="ARBA" id="ARBA00010211"/>
    </source>
</evidence>
<dbReference type="GO" id="GO:0046872">
    <property type="term" value="F:metal ion binding"/>
    <property type="evidence" value="ECO:0007669"/>
    <property type="project" value="UniProtKB-KW"/>
</dbReference>
<comment type="similarity">
    <text evidence="1">Belongs to the FAH family.</text>
</comment>
<name>A0A8J4GZ39_9BACL</name>
<dbReference type="Pfam" id="PF01557">
    <property type="entry name" value="FAA_hydrolase"/>
    <property type="match status" value="1"/>
</dbReference>
<dbReference type="PANTHER" id="PTHR42796:SF4">
    <property type="entry name" value="FUMARYLACETOACETATE HYDROLASE DOMAIN-CONTAINING PROTEIN 2A"/>
    <property type="match status" value="1"/>
</dbReference>
<accession>A0A8J4GZ39</accession>
<dbReference type="SUPFAM" id="SSF56529">
    <property type="entry name" value="FAH"/>
    <property type="match status" value="1"/>
</dbReference>